<evidence type="ECO:0000313" key="6">
    <source>
        <dbReference type="Proteomes" id="UP000007110"/>
    </source>
</evidence>
<dbReference type="GeneID" id="105439417"/>
<reference evidence="6" key="1">
    <citation type="submission" date="2015-02" db="EMBL/GenBank/DDBJ databases">
        <title>Genome sequencing for Strongylocentrotus purpuratus.</title>
        <authorList>
            <person name="Murali S."/>
            <person name="Liu Y."/>
            <person name="Vee V."/>
            <person name="English A."/>
            <person name="Wang M."/>
            <person name="Skinner E."/>
            <person name="Han Y."/>
            <person name="Muzny D.M."/>
            <person name="Worley K.C."/>
            <person name="Gibbs R.A."/>
        </authorList>
    </citation>
    <scope>NUCLEOTIDE SEQUENCE</scope>
</reference>
<protein>
    <recommendedName>
        <fullName evidence="4">CUB domain-containing protein</fullName>
    </recommendedName>
</protein>
<reference evidence="5" key="2">
    <citation type="submission" date="2021-01" db="UniProtKB">
        <authorList>
            <consortium name="EnsemblMetazoa"/>
        </authorList>
    </citation>
    <scope>IDENTIFICATION</scope>
</reference>
<accession>A0A7M7NRJ8</accession>
<proteinExistence type="predicted"/>
<dbReference type="OMA" id="GLCRRIC"/>
<keyword evidence="1" id="KW-1015">Disulfide bond</keyword>
<dbReference type="AlphaFoldDB" id="A0A7M7NRJ8"/>
<evidence type="ECO:0000256" key="3">
    <source>
        <dbReference type="SAM" id="Phobius"/>
    </source>
</evidence>
<sequence>MVDFRWFDVSRRYDSPNDDCDHASVEFFDGHSTSSSQLGNTLCGTDRPSLILSSGSSLTMRLQASGDFSVMDFRAIYTVFSDDTSCSSFTCTTTSRCIDSTVTCDNQGYGNCGEEDFSDQEDADCPVVYTTPDLRPLLYAALVLLLPFLFLLYFCCWRPGYMVWACGCWRRQSCRDCGCCCPVQSRGLCRRICTCDRRATKSNSVGNLREDGRMRREKAL</sequence>
<dbReference type="InterPro" id="IPR035914">
    <property type="entry name" value="Sperma_CUB_dom_sf"/>
</dbReference>
<dbReference type="FunCoup" id="A0A7M7NRJ8">
    <property type="interactions" value="502"/>
</dbReference>
<keyword evidence="6" id="KW-1185">Reference proteome</keyword>
<dbReference type="PROSITE" id="PS01180">
    <property type="entry name" value="CUB"/>
    <property type="match status" value="1"/>
</dbReference>
<dbReference type="Gene3D" id="2.60.120.290">
    <property type="entry name" value="Spermadhesin, CUB domain"/>
    <property type="match status" value="1"/>
</dbReference>
<keyword evidence="3" id="KW-1133">Transmembrane helix</keyword>
<dbReference type="Proteomes" id="UP000007110">
    <property type="component" value="Unassembled WGS sequence"/>
</dbReference>
<feature type="transmembrane region" description="Helical" evidence="3">
    <location>
        <begin position="137"/>
        <end position="155"/>
    </location>
</feature>
<name>A0A7M7NRJ8_STRPU</name>
<dbReference type="InterPro" id="IPR000859">
    <property type="entry name" value="CUB_dom"/>
</dbReference>
<dbReference type="PANTHER" id="PTHR24652:SF67">
    <property type="entry name" value="LOW-DENSITY LIPOPROTEIN RECEPTOR CLASS A DOMAIN-CONTAINING PROTEIN 2"/>
    <property type="match status" value="1"/>
</dbReference>
<evidence type="ECO:0000256" key="2">
    <source>
        <dbReference type="PROSITE-ProRule" id="PRU00059"/>
    </source>
</evidence>
<dbReference type="PANTHER" id="PTHR24652">
    <property type="entry name" value="LOW-DENSITY LIPOPROTEIN RECEPTOR CLASS A DOMAIN-CONTAINING PROTEIN 2"/>
    <property type="match status" value="1"/>
</dbReference>
<dbReference type="SUPFAM" id="SSF49854">
    <property type="entry name" value="Spermadhesin, CUB domain"/>
    <property type="match status" value="1"/>
</dbReference>
<dbReference type="InterPro" id="IPR042333">
    <property type="entry name" value="LRAD2/Mig-13-like"/>
</dbReference>
<dbReference type="OrthoDB" id="6514358at2759"/>
<keyword evidence="3" id="KW-0812">Transmembrane</keyword>
<comment type="caution">
    <text evidence="2">Lacks conserved residue(s) required for the propagation of feature annotation.</text>
</comment>
<dbReference type="Pfam" id="PF00431">
    <property type="entry name" value="CUB"/>
    <property type="match status" value="1"/>
</dbReference>
<dbReference type="KEGG" id="spu:105439417"/>
<evidence type="ECO:0000256" key="1">
    <source>
        <dbReference type="ARBA" id="ARBA00023157"/>
    </source>
</evidence>
<dbReference type="InParanoid" id="A0A7M7NRJ8"/>
<dbReference type="EnsemblMetazoa" id="XM_030984613">
    <property type="protein sequence ID" value="XP_030840473"/>
    <property type="gene ID" value="LOC105439417"/>
</dbReference>
<keyword evidence="3" id="KW-0472">Membrane</keyword>
<evidence type="ECO:0000259" key="4">
    <source>
        <dbReference type="PROSITE" id="PS01180"/>
    </source>
</evidence>
<organism evidence="5 6">
    <name type="scientific">Strongylocentrotus purpuratus</name>
    <name type="common">Purple sea urchin</name>
    <dbReference type="NCBI Taxonomy" id="7668"/>
    <lineage>
        <taxon>Eukaryota</taxon>
        <taxon>Metazoa</taxon>
        <taxon>Echinodermata</taxon>
        <taxon>Eleutherozoa</taxon>
        <taxon>Echinozoa</taxon>
        <taxon>Echinoidea</taxon>
        <taxon>Euechinoidea</taxon>
        <taxon>Echinacea</taxon>
        <taxon>Camarodonta</taxon>
        <taxon>Echinidea</taxon>
        <taxon>Strongylocentrotidae</taxon>
        <taxon>Strongylocentrotus</taxon>
    </lineage>
</organism>
<feature type="domain" description="CUB" evidence="4">
    <location>
        <begin position="1"/>
        <end position="80"/>
    </location>
</feature>
<evidence type="ECO:0000313" key="5">
    <source>
        <dbReference type="EnsemblMetazoa" id="XP_030840473"/>
    </source>
</evidence>
<dbReference type="RefSeq" id="XP_030840473.1">
    <property type="nucleotide sequence ID" value="XM_030984613.1"/>
</dbReference>